<dbReference type="Proteomes" id="UP000016930">
    <property type="component" value="Unassembled WGS sequence"/>
</dbReference>
<protein>
    <submittedName>
        <fullName evidence="2">Uncharacterized protein</fullName>
    </submittedName>
</protein>
<feature type="compositionally biased region" description="Low complexity" evidence="1">
    <location>
        <begin position="61"/>
        <end position="78"/>
    </location>
</feature>
<keyword evidence="3" id="KW-1185">Reference proteome</keyword>
<feature type="region of interest" description="Disordered" evidence="1">
    <location>
        <begin position="48"/>
        <end position="78"/>
    </location>
</feature>
<proteinExistence type="predicted"/>
<dbReference type="OrthoDB" id="10526118at2759"/>
<evidence type="ECO:0000313" key="2">
    <source>
        <dbReference type="EMBL" id="EMD40475.1"/>
    </source>
</evidence>
<gene>
    <name evidence="2" type="ORF">CERSUDRAFT_111073</name>
</gene>
<reference evidence="2 3" key="1">
    <citation type="journal article" date="2012" name="Proc. Natl. Acad. Sci. U.S.A.">
        <title>Comparative genomics of Ceriporiopsis subvermispora and Phanerochaete chrysosporium provide insight into selective ligninolysis.</title>
        <authorList>
            <person name="Fernandez-Fueyo E."/>
            <person name="Ruiz-Duenas F.J."/>
            <person name="Ferreira P."/>
            <person name="Floudas D."/>
            <person name="Hibbett D.S."/>
            <person name="Canessa P."/>
            <person name="Larrondo L.F."/>
            <person name="James T.Y."/>
            <person name="Seelenfreund D."/>
            <person name="Lobos S."/>
            <person name="Polanco R."/>
            <person name="Tello M."/>
            <person name="Honda Y."/>
            <person name="Watanabe T."/>
            <person name="Watanabe T."/>
            <person name="Ryu J.S."/>
            <person name="Kubicek C.P."/>
            <person name="Schmoll M."/>
            <person name="Gaskell J."/>
            <person name="Hammel K.E."/>
            <person name="St John F.J."/>
            <person name="Vanden Wymelenberg A."/>
            <person name="Sabat G."/>
            <person name="Splinter BonDurant S."/>
            <person name="Syed K."/>
            <person name="Yadav J.S."/>
            <person name="Doddapaneni H."/>
            <person name="Subramanian V."/>
            <person name="Lavin J.L."/>
            <person name="Oguiza J.A."/>
            <person name="Perez G."/>
            <person name="Pisabarro A.G."/>
            <person name="Ramirez L."/>
            <person name="Santoyo F."/>
            <person name="Master E."/>
            <person name="Coutinho P.M."/>
            <person name="Henrissat B."/>
            <person name="Lombard V."/>
            <person name="Magnuson J.K."/>
            <person name="Kuees U."/>
            <person name="Hori C."/>
            <person name="Igarashi K."/>
            <person name="Samejima M."/>
            <person name="Held B.W."/>
            <person name="Barry K.W."/>
            <person name="LaButti K.M."/>
            <person name="Lapidus A."/>
            <person name="Lindquist E.A."/>
            <person name="Lucas S.M."/>
            <person name="Riley R."/>
            <person name="Salamov A.A."/>
            <person name="Hoffmeister D."/>
            <person name="Schwenk D."/>
            <person name="Hadar Y."/>
            <person name="Yarden O."/>
            <person name="de Vries R.P."/>
            <person name="Wiebenga A."/>
            <person name="Stenlid J."/>
            <person name="Eastwood D."/>
            <person name="Grigoriev I.V."/>
            <person name="Berka R.M."/>
            <person name="Blanchette R.A."/>
            <person name="Kersten P."/>
            <person name="Martinez A.T."/>
            <person name="Vicuna R."/>
            <person name="Cullen D."/>
        </authorList>
    </citation>
    <scope>NUCLEOTIDE SEQUENCE [LARGE SCALE GENOMIC DNA]</scope>
    <source>
        <strain evidence="2 3">B</strain>
    </source>
</reference>
<dbReference type="EMBL" id="KB445792">
    <property type="protein sequence ID" value="EMD40475.1"/>
    <property type="molecule type" value="Genomic_DNA"/>
</dbReference>
<evidence type="ECO:0000256" key="1">
    <source>
        <dbReference type="SAM" id="MobiDB-lite"/>
    </source>
</evidence>
<dbReference type="AlphaFoldDB" id="M2R7U0"/>
<evidence type="ECO:0000313" key="3">
    <source>
        <dbReference type="Proteomes" id="UP000016930"/>
    </source>
</evidence>
<organism evidence="2 3">
    <name type="scientific">Ceriporiopsis subvermispora (strain B)</name>
    <name type="common">White-rot fungus</name>
    <name type="synonym">Gelatoporia subvermispora</name>
    <dbReference type="NCBI Taxonomy" id="914234"/>
    <lineage>
        <taxon>Eukaryota</taxon>
        <taxon>Fungi</taxon>
        <taxon>Dikarya</taxon>
        <taxon>Basidiomycota</taxon>
        <taxon>Agaricomycotina</taxon>
        <taxon>Agaricomycetes</taxon>
        <taxon>Polyporales</taxon>
        <taxon>Gelatoporiaceae</taxon>
        <taxon>Gelatoporia</taxon>
    </lineage>
</organism>
<accession>M2R7U0</accession>
<sequence length="139" mass="15395">MSDSVMREPFHEDAASVAAGGIDDDNCDYDYDVFLYWPSSHQFALLIDESPDDTPETPYASGSEYSGSSLESLSDFSTPPTPTYTVTPGFTFPPQKDSMSSAGYSQLFRAGFSYASKGFVRRVDRVFSKIWHSLQPSKN</sequence>
<dbReference type="HOGENOM" id="CLU_1844835_0_0_1"/>
<name>M2R7U0_CERS8</name>